<dbReference type="PANTHER" id="PTHR43877">
    <property type="entry name" value="AMINOALKYLPHOSPHONATE N-ACETYLTRANSFERASE-RELATED-RELATED"/>
    <property type="match status" value="1"/>
</dbReference>
<keyword evidence="5" id="KW-1185">Reference proteome</keyword>
<name>A0A5N3P802_9HYPH</name>
<dbReference type="Pfam" id="PF00583">
    <property type="entry name" value="Acetyltransf_1"/>
    <property type="match status" value="1"/>
</dbReference>
<evidence type="ECO:0000313" key="4">
    <source>
        <dbReference type="EMBL" id="KAB0265856.1"/>
    </source>
</evidence>
<dbReference type="RefSeq" id="WP_150946504.1">
    <property type="nucleotide sequence ID" value="NZ_VCMV01000026.1"/>
</dbReference>
<dbReference type="SUPFAM" id="SSF55729">
    <property type="entry name" value="Acyl-CoA N-acyltransferases (Nat)"/>
    <property type="match status" value="1"/>
</dbReference>
<keyword evidence="2" id="KW-0012">Acyltransferase</keyword>
<dbReference type="OrthoDB" id="7595389at2"/>
<dbReference type="CDD" id="cd04301">
    <property type="entry name" value="NAT_SF"/>
    <property type="match status" value="1"/>
</dbReference>
<gene>
    <name evidence="4" type="ORF">FEZ63_16600</name>
</gene>
<dbReference type="InterPro" id="IPR016181">
    <property type="entry name" value="Acyl_CoA_acyltransferase"/>
</dbReference>
<dbReference type="InterPro" id="IPR000182">
    <property type="entry name" value="GNAT_dom"/>
</dbReference>
<evidence type="ECO:0000256" key="1">
    <source>
        <dbReference type="ARBA" id="ARBA00022679"/>
    </source>
</evidence>
<evidence type="ECO:0000256" key="2">
    <source>
        <dbReference type="ARBA" id="ARBA00023315"/>
    </source>
</evidence>
<evidence type="ECO:0000259" key="3">
    <source>
        <dbReference type="PROSITE" id="PS51186"/>
    </source>
</evidence>
<feature type="domain" description="N-acetyltransferase" evidence="3">
    <location>
        <begin position="4"/>
        <end position="149"/>
    </location>
</feature>
<reference evidence="4 5" key="1">
    <citation type="journal article" date="2019" name="Microorganisms">
        <title>Genome Insights into the Novel Species Microvirga brassicacearum, a Rapeseed Endophyte with Biotechnological Potential.</title>
        <authorList>
            <person name="Jimenez-Gomez A."/>
            <person name="Saati-Santamaria Z."/>
            <person name="Igual J.M."/>
            <person name="Rivas R."/>
            <person name="Mateos P.F."/>
            <person name="Garcia-Fraile P."/>
        </authorList>
    </citation>
    <scope>NUCLEOTIDE SEQUENCE [LARGE SCALE GENOMIC DNA]</scope>
    <source>
        <strain evidence="4 5">CDVBN77</strain>
    </source>
</reference>
<dbReference type="GO" id="GO:0016747">
    <property type="term" value="F:acyltransferase activity, transferring groups other than amino-acyl groups"/>
    <property type="evidence" value="ECO:0007669"/>
    <property type="project" value="InterPro"/>
</dbReference>
<keyword evidence="1 4" id="KW-0808">Transferase</keyword>
<dbReference type="PANTHER" id="PTHR43877:SF1">
    <property type="entry name" value="ACETYLTRANSFERASE"/>
    <property type="match status" value="1"/>
</dbReference>
<dbReference type="Gene3D" id="3.40.630.30">
    <property type="match status" value="1"/>
</dbReference>
<accession>A0A5N3P802</accession>
<dbReference type="PROSITE" id="PS51186">
    <property type="entry name" value="GNAT"/>
    <property type="match status" value="1"/>
</dbReference>
<dbReference type="InterPro" id="IPR050832">
    <property type="entry name" value="Bact_Acetyltransf"/>
</dbReference>
<proteinExistence type="predicted"/>
<dbReference type="AlphaFoldDB" id="A0A5N3P802"/>
<dbReference type="Proteomes" id="UP000325684">
    <property type="component" value="Unassembled WGS sequence"/>
</dbReference>
<evidence type="ECO:0000313" key="5">
    <source>
        <dbReference type="Proteomes" id="UP000325684"/>
    </source>
</evidence>
<sequence>MSETVIRPASQSDLGQILDLYRHLNPDDPPLDTKRAEQAWSALLASGFVTVIVADAKGSLVSSCALAIIPNLTRAAKPYGVIENVVTHPEYRRAGLGRRVLTAALDAAWRADCYKVMLATGSKLESTLRFYEGAGLVRGGKTFFQARRP</sequence>
<dbReference type="EMBL" id="VCMV01000026">
    <property type="protein sequence ID" value="KAB0265856.1"/>
    <property type="molecule type" value="Genomic_DNA"/>
</dbReference>
<organism evidence="4 5">
    <name type="scientific">Microvirga brassicacearum</name>
    <dbReference type="NCBI Taxonomy" id="2580413"/>
    <lineage>
        <taxon>Bacteria</taxon>
        <taxon>Pseudomonadati</taxon>
        <taxon>Pseudomonadota</taxon>
        <taxon>Alphaproteobacteria</taxon>
        <taxon>Hyphomicrobiales</taxon>
        <taxon>Methylobacteriaceae</taxon>
        <taxon>Microvirga</taxon>
    </lineage>
</organism>
<comment type="caution">
    <text evidence="4">The sequence shown here is derived from an EMBL/GenBank/DDBJ whole genome shotgun (WGS) entry which is preliminary data.</text>
</comment>
<protein>
    <submittedName>
        <fullName evidence="4">GNAT family N-acetyltransferase</fullName>
    </submittedName>
</protein>